<protein>
    <recommendedName>
        <fullName evidence="5">Deazaflavin-dependent nitroreductase family protein</fullName>
    </recommendedName>
</protein>
<evidence type="ECO:0000313" key="4">
    <source>
        <dbReference type="Proteomes" id="UP000009235"/>
    </source>
</evidence>
<comment type="similarity">
    <text evidence="1">Belongs to the F420H(2)-dependent quinone reductase family.</text>
</comment>
<dbReference type="InterPro" id="IPR004378">
    <property type="entry name" value="F420H2_quin_Rdtase"/>
</dbReference>
<evidence type="ECO:0000256" key="1">
    <source>
        <dbReference type="ARBA" id="ARBA00008710"/>
    </source>
</evidence>
<accession>F6EMJ8</accession>
<dbReference type="HOGENOM" id="CLU_114921_1_0_11"/>
<organism evidence="3 4">
    <name type="scientific">Hoyosella subflava (strain DSM 45089 / JCM 17490 / NBRC 109087 / DQS3-9A1)</name>
    <name type="common">Amycolicicoccus subflavus</name>
    <dbReference type="NCBI Taxonomy" id="443218"/>
    <lineage>
        <taxon>Bacteria</taxon>
        <taxon>Bacillati</taxon>
        <taxon>Actinomycetota</taxon>
        <taxon>Actinomycetes</taxon>
        <taxon>Mycobacteriales</taxon>
        <taxon>Hoyosellaceae</taxon>
        <taxon>Hoyosella</taxon>
    </lineage>
</organism>
<evidence type="ECO:0008006" key="5">
    <source>
        <dbReference type="Google" id="ProtNLM"/>
    </source>
</evidence>
<dbReference type="Gene3D" id="2.30.110.10">
    <property type="entry name" value="Electron Transport, Fmn-binding Protein, Chain A"/>
    <property type="match status" value="1"/>
</dbReference>
<dbReference type="KEGG" id="asd:AS9A_3111"/>
<dbReference type="eggNOG" id="COG0748">
    <property type="taxonomic scope" value="Bacteria"/>
</dbReference>
<dbReference type="GO" id="GO:0016491">
    <property type="term" value="F:oxidoreductase activity"/>
    <property type="evidence" value="ECO:0007669"/>
    <property type="project" value="InterPro"/>
</dbReference>
<dbReference type="RefSeq" id="WP_013807905.1">
    <property type="nucleotide sequence ID" value="NC_015564.1"/>
</dbReference>
<evidence type="ECO:0000313" key="3">
    <source>
        <dbReference type="EMBL" id="AEF41556.1"/>
    </source>
</evidence>
<dbReference type="InterPro" id="IPR012349">
    <property type="entry name" value="Split_barrel_FMN-bd"/>
</dbReference>
<dbReference type="OrthoDB" id="8225825at2"/>
<dbReference type="NCBIfam" id="TIGR00026">
    <property type="entry name" value="hi_GC_TIGR00026"/>
    <property type="match status" value="1"/>
</dbReference>
<dbReference type="STRING" id="443218.AS9A_3111"/>
<dbReference type="PANTHER" id="PTHR39428">
    <property type="entry name" value="F420H(2)-DEPENDENT QUINONE REDUCTASE RV1261C"/>
    <property type="match status" value="1"/>
</dbReference>
<dbReference type="Pfam" id="PF04075">
    <property type="entry name" value="F420H2_quin_red"/>
    <property type="match status" value="1"/>
</dbReference>
<dbReference type="EMBL" id="CP002786">
    <property type="protein sequence ID" value="AEF41556.1"/>
    <property type="molecule type" value="Genomic_DNA"/>
</dbReference>
<name>F6EMJ8_HOYSD</name>
<dbReference type="PANTHER" id="PTHR39428:SF1">
    <property type="entry name" value="F420H(2)-DEPENDENT QUINONE REDUCTASE RV1261C"/>
    <property type="match status" value="1"/>
</dbReference>
<proteinExistence type="inferred from homology"/>
<dbReference type="Proteomes" id="UP000009235">
    <property type="component" value="Chromosome"/>
</dbReference>
<keyword evidence="4" id="KW-1185">Reference proteome</keyword>
<comment type="catalytic activity">
    <reaction evidence="2">
        <text>oxidized coenzyme F420-(gamma-L-Glu)(n) + a quinol + H(+) = reduced coenzyme F420-(gamma-L-Glu)(n) + a quinone</text>
        <dbReference type="Rhea" id="RHEA:39663"/>
        <dbReference type="Rhea" id="RHEA-COMP:12939"/>
        <dbReference type="Rhea" id="RHEA-COMP:14378"/>
        <dbReference type="ChEBI" id="CHEBI:15378"/>
        <dbReference type="ChEBI" id="CHEBI:24646"/>
        <dbReference type="ChEBI" id="CHEBI:132124"/>
        <dbReference type="ChEBI" id="CHEBI:133980"/>
        <dbReference type="ChEBI" id="CHEBI:139511"/>
    </reaction>
</comment>
<dbReference type="GO" id="GO:0070967">
    <property type="term" value="F:coenzyme F420 binding"/>
    <property type="evidence" value="ECO:0007669"/>
    <property type="project" value="TreeGrafter"/>
</dbReference>
<dbReference type="AlphaFoldDB" id="F6EMJ8"/>
<sequence length="144" mass="15554">MSIAGTIFVNTLKAHQALYERSGGRIGHKLLGVPTLLVTTKGRKTGKERVSALTYAPVTGGYAVVASNGGASKNPGWLHNLTAQPQVKVQVGRDVFPAVARVVRPGDNEYDDAWAAVNRVNKNRYTAYQRMTSRPIPVVILAKN</sequence>
<reference evidence="3 4" key="1">
    <citation type="journal article" date="2011" name="J. Bacteriol.">
        <title>Complete genome sequence of Amycolicicoccus subflavus DQS3-9A1T, an actinomycete isolated from crude oil-polluted soil.</title>
        <authorList>
            <person name="Cai M."/>
            <person name="Chen W.M."/>
            <person name="Nie Y."/>
            <person name="Chi C.Q."/>
            <person name="Wang Y.N."/>
            <person name="Tang Y.Q."/>
            <person name="Li G.Y."/>
            <person name="Wu X.L."/>
        </authorList>
    </citation>
    <scope>NUCLEOTIDE SEQUENCE [LARGE SCALE GENOMIC DNA]</scope>
    <source>
        <strain evidence="4">DSM 45089 / DQS3-9A1</strain>
    </source>
</reference>
<evidence type="ECO:0000256" key="2">
    <source>
        <dbReference type="ARBA" id="ARBA00049106"/>
    </source>
</evidence>
<gene>
    <name evidence="3" type="ordered locus">AS9A_3111</name>
</gene>
<dbReference type="GO" id="GO:0005886">
    <property type="term" value="C:plasma membrane"/>
    <property type="evidence" value="ECO:0007669"/>
    <property type="project" value="TreeGrafter"/>
</dbReference>